<keyword evidence="1" id="KW-0472">Membrane</keyword>
<dbReference type="EMBL" id="UGOL01000001">
    <property type="protein sequence ID" value="STX80870.1"/>
    <property type="molecule type" value="Genomic_DNA"/>
</dbReference>
<feature type="transmembrane region" description="Helical" evidence="1">
    <location>
        <begin position="301"/>
        <end position="319"/>
    </location>
</feature>
<accession>A0A378K974</accession>
<evidence type="ECO:0000256" key="1">
    <source>
        <dbReference type="SAM" id="Phobius"/>
    </source>
</evidence>
<name>A0A378K974_LEGPN</name>
<keyword evidence="1" id="KW-1133">Transmembrane helix</keyword>
<sequence>MILCDIAIVDCVIEKFSGAEHILSSLLSRRKTILVLLIAIYCAYDLMVALYTAWDFTTDDAYISWYYARQLVSGKGLFWHATLPPVEGYSNFLWLMIAALVIKLQLPLVSSMKVISCCSLGLALLFLYRLARLFCSPLLSILPVFLFSHYTGVTWWAVSGLETLFYCALSLALIWQCTLAFGYQTVDDRPWPNRFSLYSTTHWIITNMLLLLLSLTRFEGIVWIIPLAVFIGCQYLSAQRELGFKNHKRLFLWGSTTFICFVLPYLVYFIWRLIYFSHWIPNSYRCKALAYGQFLAVDFDYFLFITPLLVLSVPYLLSANKDCRHVLLWLPSVLYTLLLWKANPVVTYGLRLFLSPFALFSILPVLGLNQLIQYFKFFRWDPEYLAAVLMLFITWFFVPGNDLNHLSKSVAEYNERTQNRMTIADLLNRKAKRGDSVLLDDCGIIPFFSREDIRFIDAQCLNNSDLTQKPFKNDLSLYADYLNSKVKPDWVITNYYPMESRGDYLTDLLYEKHFFKNYQLVSTLNSGFYLNKNQPQGKKMIDFVYQIFKRVNKPGYNGSLELESQEPKW</sequence>
<feature type="transmembrane region" description="Helical" evidence="1">
    <location>
        <begin position="250"/>
        <end position="271"/>
    </location>
</feature>
<feature type="transmembrane region" description="Helical" evidence="1">
    <location>
        <begin position="326"/>
        <end position="342"/>
    </location>
</feature>
<gene>
    <name evidence="2" type="ORF">NCTC12000_02888</name>
</gene>
<proteinExistence type="predicted"/>
<feature type="transmembrane region" description="Helical" evidence="1">
    <location>
        <begin position="33"/>
        <end position="54"/>
    </location>
</feature>
<feature type="transmembrane region" description="Helical" evidence="1">
    <location>
        <begin position="348"/>
        <end position="372"/>
    </location>
</feature>
<reference evidence="2 3" key="1">
    <citation type="submission" date="2018-06" db="EMBL/GenBank/DDBJ databases">
        <authorList>
            <consortium name="Pathogen Informatics"/>
            <person name="Doyle S."/>
        </authorList>
    </citation>
    <scope>NUCLEOTIDE SEQUENCE [LARGE SCALE GENOMIC DNA]</scope>
    <source>
        <strain evidence="2 3">NCTC12000</strain>
    </source>
</reference>
<dbReference type="Proteomes" id="UP000254631">
    <property type="component" value="Unassembled WGS sequence"/>
</dbReference>
<feature type="transmembrane region" description="Helical" evidence="1">
    <location>
        <begin position="384"/>
        <end position="400"/>
    </location>
</feature>
<evidence type="ECO:0000313" key="3">
    <source>
        <dbReference type="Proteomes" id="UP000254631"/>
    </source>
</evidence>
<evidence type="ECO:0000313" key="2">
    <source>
        <dbReference type="EMBL" id="STX80870.1"/>
    </source>
</evidence>
<feature type="transmembrane region" description="Helical" evidence="1">
    <location>
        <begin position="195"/>
        <end position="215"/>
    </location>
</feature>
<dbReference type="AlphaFoldDB" id="A0A378K974"/>
<keyword evidence="1" id="KW-0812">Transmembrane</keyword>
<protein>
    <submittedName>
        <fullName evidence="2">Protein LphB</fullName>
    </submittedName>
</protein>
<organism evidence="2 3">
    <name type="scientific">Legionella pneumophila</name>
    <dbReference type="NCBI Taxonomy" id="446"/>
    <lineage>
        <taxon>Bacteria</taxon>
        <taxon>Pseudomonadati</taxon>
        <taxon>Pseudomonadota</taxon>
        <taxon>Gammaproteobacteria</taxon>
        <taxon>Legionellales</taxon>
        <taxon>Legionellaceae</taxon>
        <taxon>Legionella</taxon>
    </lineage>
</organism>
<feature type="transmembrane region" description="Helical" evidence="1">
    <location>
        <begin position="163"/>
        <end position="183"/>
    </location>
</feature>
<feature type="transmembrane region" description="Helical" evidence="1">
    <location>
        <begin position="221"/>
        <end position="238"/>
    </location>
</feature>
<feature type="transmembrane region" description="Helical" evidence="1">
    <location>
        <begin position="93"/>
        <end position="126"/>
    </location>
</feature>